<keyword evidence="2" id="KW-1133">Transmembrane helix</keyword>
<dbReference type="OrthoDB" id="3267487at2759"/>
<name>A0A4Z0A048_9AGAM</name>
<keyword evidence="2" id="KW-0472">Membrane</keyword>
<keyword evidence="4" id="KW-1185">Reference proteome</keyword>
<feature type="region of interest" description="Disordered" evidence="1">
    <location>
        <begin position="195"/>
        <end position="239"/>
    </location>
</feature>
<organism evidence="3 4">
    <name type="scientific">Hericium alpestre</name>
    <dbReference type="NCBI Taxonomy" id="135208"/>
    <lineage>
        <taxon>Eukaryota</taxon>
        <taxon>Fungi</taxon>
        <taxon>Dikarya</taxon>
        <taxon>Basidiomycota</taxon>
        <taxon>Agaricomycotina</taxon>
        <taxon>Agaricomycetes</taxon>
        <taxon>Russulales</taxon>
        <taxon>Hericiaceae</taxon>
        <taxon>Hericium</taxon>
    </lineage>
</organism>
<gene>
    <name evidence="3" type="ORF">EWM64_g4211</name>
</gene>
<dbReference type="AlphaFoldDB" id="A0A4Z0A048"/>
<accession>A0A4Z0A048</accession>
<feature type="transmembrane region" description="Helical" evidence="2">
    <location>
        <begin position="99"/>
        <end position="118"/>
    </location>
</feature>
<dbReference type="Proteomes" id="UP000298061">
    <property type="component" value="Unassembled WGS sequence"/>
</dbReference>
<feature type="compositionally biased region" description="Basic and acidic residues" evidence="1">
    <location>
        <begin position="195"/>
        <end position="210"/>
    </location>
</feature>
<proteinExistence type="predicted"/>
<keyword evidence="2" id="KW-0812">Transmembrane</keyword>
<feature type="compositionally biased region" description="Polar residues" evidence="1">
    <location>
        <begin position="267"/>
        <end position="278"/>
    </location>
</feature>
<dbReference type="EMBL" id="SFCI01000440">
    <property type="protein sequence ID" value="TFY79800.1"/>
    <property type="molecule type" value="Genomic_DNA"/>
</dbReference>
<feature type="transmembrane region" description="Helical" evidence="2">
    <location>
        <begin position="66"/>
        <end position="87"/>
    </location>
</feature>
<evidence type="ECO:0000313" key="4">
    <source>
        <dbReference type="Proteomes" id="UP000298061"/>
    </source>
</evidence>
<feature type="region of interest" description="Disordered" evidence="1">
    <location>
        <begin position="260"/>
        <end position="297"/>
    </location>
</feature>
<evidence type="ECO:0000256" key="2">
    <source>
        <dbReference type="SAM" id="Phobius"/>
    </source>
</evidence>
<protein>
    <recommendedName>
        <fullName evidence="5">Transmembrane protein</fullName>
    </recommendedName>
</protein>
<reference evidence="3 4" key="1">
    <citation type="submission" date="2019-02" db="EMBL/GenBank/DDBJ databases">
        <title>Genome sequencing of the rare red list fungi Hericium alpestre (H. flagellum).</title>
        <authorList>
            <person name="Buettner E."/>
            <person name="Kellner H."/>
        </authorList>
    </citation>
    <scope>NUCLEOTIDE SEQUENCE [LARGE SCALE GENOMIC DNA]</scope>
    <source>
        <strain evidence="3 4">DSM 108284</strain>
    </source>
</reference>
<evidence type="ECO:0000256" key="1">
    <source>
        <dbReference type="SAM" id="MobiDB-lite"/>
    </source>
</evidence>
<sequence>MRKSSIPGDQPLSQPPRLRLATQDIERLSTVPPNRYQEANLDLPAPPFSSLKPRMILFREVMRDEAGYSAFISATCAISAVLGFVAIKRQILWAPTGWLGMNWALMSALAIHSFGRVVHRHEEEAMFRNPAYWDPMLNTDLETSRTFQLIDPRRPPSFIGGPHRRPVRHVDSFDSGTYTFPDSYKFGEGSYQSYRVDHSIPPKANDRQSWEESSSSEPREKERNRTSSYASPYPSPLGTVVHEDASHGWSRDVPIGLVAMETRTDESNALDTSTSSGHADSIPDYCIPSPQRNLPDR</sequence>
<evidence type="ECO:0008006" key="5">
    <source>
        <dbReference type="Google" id="ProtNLM"/>
    </source>
</evidence>
<comment type="caution">
    <text evidence="3">The sequence shown here is derived from an EMBL/GenBank/DDBJ whole genome shotgun (WGS) entry which is preliminary data.</text>
</comment>
<evidence type="ECO:0000313" key="3">
    <source>
        <dbReference type="EMBL" id="TFY79800.1"/>
    </source>
</evidence>